<proteinExistence type="predicted"/>
<accession>A0ACB8B151</accession>
<name>A0ACB8B151_9AGAM</name>
<keyword evidence="2" id="KW-1185">Reference proteome</keyword>
<evidence type="ECO:0000313" key="2">
    <source>
        <dbReference type="Proteomes" id="UP000790709"/>
    </source>
</evidence>
<dbReference type="Proteomes" id="UP000790709">
    <property type="component" value="Unassembled WGS sequence"/>
</dbReference>
<comment type="caution">
    <text evidence="1">The sequence shown here is derived from an EMBL/GenBank/DDBJ whole genome shotgun (WGS) entry which is preliminary data.</text>
</comment>
<dbReference type="EMBL" id="MU266692">
    <property type="protein sequence ID" value="KAH7919134.1"/>
    <property type="molecule type" value="Genomic_DNA"/>
</dbReference>
<evidence type="ECO:0000313" key="1">
    <source>
        <dbReference type="EMBL" id="KAH7919134.1"/>
    </source>
</evidence>
<sequence>MHPNLALTSTFQCWLCVSIWTSACSGHRPVDTIKVDFSLTVLKTSPPSLKLSKSERRFFQDLDIESTKRQSDPRSYIIRKVADEVFAVTGKDELLDTAMVLHDAAIKVDYLVSRKLAPNVDFWSGLIYRAMAKGGLGFPLDFFPILFVVPRVVGWLAHWGQMMLDRDGVKIWRPRQVLKSETTFQSNRVSPLKARR</sequence>
<reference evidence="1" key="1">
    <citation type="journal article" date="2021" name="New Phytol.">
        <title>Evolutionary innovations through gain and loss of genes in the ectomycorrhizal Boletales.</title>
        <authorList>
            <person name="Wu G."/>
            <person name="Miyauchi S."/>
            <person name="Morin E."/>
            <person name="Kuo A."/>
            <person name="Drula E."/>
            <person name="Varga T."/>
            <person name="Kohler A."/>
            <person name="Feng B."/>
            <person name="Cao Y."/>
            <person name="Lipzen A."/>
            <person name="Daum C."/>
            <person name="Hundley H."/>
            <person name="Pangilinan J."/>
            <person name="Johnson J."/>
            <person name="Barry K."/>
            <person name="LaButti K."/>
            <person name="Ng V."/>
            <person name="Ahrendt S."/>
            <person name="Min B."/>
            <person name="Choi I.G."/>
            <person name="Park H."/>
            <person name="Plett J.M."/>
            <person name="Magnuson J."/>
            <person name="Spatafora J.W."/>
            <person name="Nagy L.G."/>
            <person name="Henrissat B."/>
            <person name="Grigoriev I.V."/>
            <person name="Yang Z.L."/>
            <person name="Xu J."/>
            <person name="Martin F.M."/>
        </authorList>
    </citation>
    <scope>NUCLEOTIDE SEQUENCE</scope>
    <source>
        <strain evidence="1">KUC20120723A-06</strain>
    </source>
</reference>
<protein>
    <submittedName>
        <fullName evidence="1">Citrate synthase</fullName>
    </submittedName>
</protein>
<organism evidence="1 2">
    <name type="scientific">Leucogyrophana mollusca</name>
    <dbReference type="NCBI Taxonomy" id="85980"/>
    <lineage>
        <taxon>Eukaryota</taxon>
        <taxon>Fungi</taxon>
        <taxon>Dikarya</taxon>
        <taxon>Basidiomycota</taxon>
        <taxon>Agaricomycotina</taxon>
        <taxon>Agaricomycetes</taxon>
        <taxon>Agaricomycetidae</taxon>
        <taxon>Boletales</taxon>
        <taxon>Boletales incertae sedis</taxon>
        <taxon>Leucogyrophana</taxon>
    </lineage>
</organism>
<gene>
    <name evidence="1" type="ORF">BV22DRAFT_1051268</name>
</gene>